<gene>
    <name evidence="2" type="ORF">BSAE_0165</name>
</gene>
<name>A0A087CZY6_9BIFI</name>
<evidence type="ECO:0000256" key="1">
    <source>
        <dbReference type="SAM" id="MobiDB-lite"/>
    </source>
</evidence>
<accession>A0A087CZY6</accession>
<sequence length="98" mass="10770">MPTVDDLHHGHDGSESEKDGSGTDTEKPRRILRGFLMLIELSSRLLALVTSLTQQFAVLLLAHPLAALLDDRTHLEPPFLVIVKIATCPIVHCFGDFA</sequence>
<feature type="region of interest" description="Disordered" evidence="1">
    <location>
        <begin position="1"/>
        <end position="27"/>
    </location>
</feature>
<dbReference type="AlphaFoldDB" id="A0A087CZY6"/>
<dbReference type="EMBL" id="JGZM01000002">
    <property type="protein sequence ID" value="KFI88836.1"/>
    <property type="molecule type" value="Genomic_DNA"/>
</dbReference>
<dbReference type="Proteomes" id="UP000029040">
    <property type="component" value="Unassembled WGS sequence"/>
</dbReference>
<evidence type="ECO:0000313" key="2">
    <source>
        <dbReference type="EMBL" id="KFI88836.1"/>
    </source>
</evidence>
<reference evidence="2 3" key="1">
    <citation type="submission" date="2014-03" db="EMBL/GenBank/DDBJ databases">
        <title>Genomics of Bifidobacteria.</title>
        <authorList>
            <person name="Ventura M."/>
            <person name="Milani C."/>
            <person name="Lugli G.A."/>
        </authorList>
    </citation>
    <scope>NUCLEOTIDE SEQUENCE [LARGE SCALE GENOMIC DNA]</scope>
    <source>
        <strain evidence="2 3">LMG 14934</strain>
    </source>
</reference>
<comment type="caution">
    <text evidence="2">The sequence shown here is derived from an EMBL/GenBank/DDBJ whole genome shotgun (WGS) entry which is preliminary data.</text>
</comment>
<protein>
    <submittedName>
        <fullName evidence="2">Uncharacterized protein</fullName>
    </submittedName>
</protein>
<organism evidence="2 3">
    <name type="scientific">Bifidobacterium pullorum subsp. saeculare DSM 6531 = LMG 14934</name>
    <dbReference type="NCBI Taxonomy" id="1437611"/>
    <lineage>
        <taxon>Bacteria</taxon>
        <taxon>Bacillati</taxon>
        <taxon>Actinomycetota</taxon>
        <taxon>Actinomycetes</taxon>
        <taxon>Bifidobacteriales</taxon>
        <taxon>Bifidobacteriaceae</taxon>
        <taxon>Bifidobacterium</taxon>
    </lineage>
</organism>
<evidence type="ECO:0000313" key="3">
    <source>
        <dbReference type="Proteomes" id="UP000029040"/>
    </source>
</evidence>
<proteinExistence type="predicted"/>